<dbReference type="AlphaFoldDB" id="A0A078ANE1"/>
<protein>
    <submittedName>
        <fullName evidence="1">Uncharacterized protein</fullName>
    </submittedName>
</protein>
<reference evidence="1 2" key="1">
    <citation type="submission" date="2014-06" db="EMBL/GenBank/DDBJ databases">
        <authorList>
            <person name="Swart Estienne"/>
        </authorList>
    </citation>
    <scope>NUCLEOTIDE SEQUENCE [LARGE SCALE GENOMIC DNA]</scope>
    <source>
        <strain evidence="1 2">130c</strain>
    </source>
</reference>
<gene>
    <name evidence="1" type="primary">Contig9108.g9745</name>
    <name evidence="1" type="ORF">STYLEM_11893</name>
</gene>
<evidence type="ECO:0000313" key="2">
    <source>
        <dbReference type="Proteomes" id="UP000039865"/>
    </source>
</evidence>
<dbReference type="InParanoid" id="A0A078ANE1"/>
<dbReference type="EMBL" id="CCKQ01011311">
    <property type="protein sequence ID" value="CDW82857.1"/>
    <property type="molecule type" value="Genomic_DNA"/>
</dbReference>
<sequence>MKQSDLSSNLSLDFLDTNCLSSDDYISDDEKDVHSLPHDYKFFVNQMRNSDHMMKDLKRINEITLQSFKTIQENMRNLEKYSLERARFRDDRINRNQITFDNILKRVKTTNKPRNLTGSSFMTDFSWVAEKSQEVQIEESSSSSSSSNEDQILQNEITQINTKLNLVELRDQHPSSFSKEQEMQLSDWENEEIKDQIGEITDYQDNSIRNNKYRKLSWVNSSIAQQKRFNKSDVEIRISSLSQSPSQDDSAQTPIT</sequence>
<organism evidence="1 2">
    <name type="scientific">Stylonychia lemnae</name>
    <name type="common">Ciliate</name>
    <dbReference type="NCBI Taxonomy" id="5949"/>
    <lineage>
        <taxon>Eukaryota</taxon>
        <taxon>Sar</taxon>
        <taxon>Alveolata</taxon>
        <taxon>Ciliophora</taxon>
        <taxon>Intramacronucleata</taxon>
        <taxon>Spirotrichea</taxon>
        <taxon>Stichotrichia</taxon>
        <taxon>Sporadotrichida</taxon>
        <taxon>Oxytrichidae</taxon>
        <taxon>Stylonychinae</taxon>
        <taxon>Stylonychia</taxon>
    </lineage>
</organism>
<accession>A0A078ANE1</accession>
<keyword evidence="2" id="KW-1185">Reference proteome</keyword>
<proteinExistence type="predicted"/>
<name>A0A078ANE1_STYLE</name>
<dbReference type="Proteomes" id="UP000039865">
    <property type="component" value="Unassembled WGS sequence"/>
</dbReference>
<evidence type="ECO:0000313" key="1">
    <source>
        <dbReference type="EMBL" id="CDW82857.1"/>
    </source>
</evidence>